<sequence>MLRFATDLTVPFSNNLAERDVRPVKVQQRASGGCWRTLEGLADFAIVQSYLSTASKWGLDTLDALTRLFTTGPWLPPAAQPV</sequence>
<evidence type="ECO:0000259" key="1">
    <source>
        <dbReference type="Pfam" id="PF03050"/>
    </source>
</evidence>
<comment type="caution">
    <text evidence="2">The sequence shown here is derived from an EMBL/GenBank/DDBJ whole genome shotgun (WGS) entry which is preliminary data.</text>
</comment>
<dbReference type="STRING" id="1834516.BL253_13225"/>
<gene>
    <name evidence="2" type="ORF">BL253_13225</name>
</gene>
<dbReference type="PANTHER" id="PTHR33678:SF1">
    <property type="entry name" value="BLL1576 PROTEIN"/>
    <property type="match status" value="1"/>
</dbReference>
<dbReference type="Proteomes" id="UP000188929">
    <property type="component" value="Unassembled WGS sequence"/>
</dbReference>
<accession>A0A1V2IBG9</accession>
<dbReference type="Pfam" id="PF03050">
    <property type="entry name" value="DDE_Tnp_IS66"/>
    <property type="match status" value="1"/>
</dbReference>
<evidence type="ECO:0000313" key="3">
    <source>
        <dbReference type="Proteomes" id="UP000188929"/>
    </source>
</evidence>
<proteinExistence type="predicted"/>
<feature type="domain" description="Transposase IS66 central" evidence="1">
    <location>
        <begin position="1"/>
        <end position="39"/>
    </location>
</feature>
<keyword evidence="3" id="KW-1185">Reference proteome</keyword>
<dbReference type="AlphaFoldDB" id="A0A1V2IBG9"/>
<protein>
    <recommendedName>
        <fullName evidence="1">Transposase IS66 central domain-containing protein</fullName>
    </recommendedName>
</protein>
<dbReference type="InterPro" id="IPR052344">
    <property type="entry name" value="Transposase-related"/>
</dbReference>
<dbReference type="InterPro" id="IPR004291">
    <property type="entry name" value="Transposase_IS66_central"/>
</dbReference>
<dbReference type="PANTHER" id="PTHR33678">
    <property type="entry name" value="BLL1576 PROTEIN"/>
    <property type="match status" value="1"/>
</dbReference>
<organism evidence="2 3">
    <name type="scientific">Pseudofrankia asymbiotica</name>
    <dbReference type="NCBI Taxonomy" id="1834516"/>
    <lineage>
        <taxon>Bacteria</taxon>
        <taxon>Bacillati</taxon>
        <taxon>Actinomycetota</taxon>
        <taxon>Actinomycetes</taxon>
        <taxon>Frankiales</taxon>
        <taxon>Frankiaceae</taxon>
        <taxon>Pseudofrankia</taxon>
    </lineage>
</organism>
<dbReference type="EMBL" id="MOMC01000025">
    <property type="protein sequence ID" value="ONH30457.1"/>
    <property type="molecule type" value="Genomic_DNA"/>
</dbReference>
<evidence type="ECO:0000313" key="2">
    <source>
        <dbReference type="EMBL" id="ONH30457.1"/>
    </source>
</evidence>
<reference evidence="3" key="1">
    <citation type="submission" date="2016-10" db="EMBL/GenBank/DDBJ databases">
        <title>Frankia sp. NRRL B-16386 Genome sequencing.</title>
        <authorList>
            <person name="Ghodhbane-Gtari F."/>
            <person name="Swanson E."/>
            <person name="Gueddou A."/>
            <person name="Hezbri K."/>
            <person name="Ktari K."/>
            <person name="Nouioui I."/>
            <person name="Morris K."/>
            <person name="Simpson S."/>
            <person name="Abebe-Akele F."/>
            <person name="Thomas K."/>
            <person name="Gtari M."/>
            <person name="Tisa L.S."/>
        </authorList>
    </citation>
    <scope>NUCLEOTIDE SEQUENCE [LARGE SCALE GENOMIC DNA]</scope>
    <source>
        <strain evidence="3">NRRL B-16386</strain>
    </source>
</reference>
<name>A0A1V2IBG9_9ACTN</name>